<dbReference type="EMBL" id="JAWDGP010005812">
    <property type="protein sequence ID" value="KAK3751618.1"/>
    <property type="molecule type" value="Genomic_DNA"/>
</dbReference>
<name>A0AAE1D1K8_9GAST</name>
<dbReference type="AlphaFoldDB" id="A0AAE1D1K8"/>
<feature type="compositionally biased region" description="Polar residues" evidence="1">
    <location>
        <begin position="20"/>
        <end position="29"/>
    </location>
</feature>
<sequence length="88" mass="9763">MVECYWTNLDLPGRQRMNDSHLTADSTRPTCGPASSGGHTSRLLDARQVVEEWEGKGMALIIFEEDLLGDYGYNEYAQVVAITAAKKI</sequence>
<keyword evidence="3" id="KW-1185">Reference proteome</keyword>
<organism evidence="2 3">
    <name type="scientific">Elysia crispata</name>
    <name type="common">lettuce slug</name>
    <dbReference type="NCBI Taxonomy" id="231223"/>
    <lineage>
        <taxon>Eukaryota</taxon>
        <taxon>Metazoa</taxon>
        <taxon>Spiralia</taxon>
        <taxon>Lophotrochozoa</taxon>
        <taxon>Mollusca</taxon>
        <taxon>Gastropoda</taxon>
        <taxon>Heterobranchia</taxon>
        <taxon>Euthyneura</taxon>
        <taxon>Panpulmonata</taxon>
        <taxon>Sacoglossa</taxon>
        <taxon>Placobranchoidea</taxon>
        <taxon>Plakobranchidae</taxon>
        <taxon>Elysia</taxon>
    </lineage>
</organism>
<evidence type="ECO:0000313" key="3">
    <source>
        <dbReference type="Proteomes" id="UP001283361"/>
    </source>
</evidence>
<proteinExistence type="predicted"/>
<feature type="region of interest" description="Disordered" evidence="1">
    <location>
        <begin position="17"/>
        <end position="40"/>
    </location>
</feature>
<accession>A0AAE1D1K8</accession>
<evidence type="ECO:0000313" key="2">
    <source>
        <dbReference type="EMBL" id="KAK3751618.1"/>
    </source>
</evidence>
<protein>
    <submittedName>
        <fullName evidence="2">Uncharacterized protein</fullName>
    </submittedName>
</protein>
<gene>
    <name evidence="2" type="ORF">RRG08_012679</name>
</gene>
<reference evidence="2" key="1">
    <citation type="journal article" date="2023" name="G3 (Bethesda)">
        <title>A reference genome for the long-term kleptoplast-retaining sea slug Elysia crispata morphotype clarki.</title>
        <authorList>
            <person name="Eastman K.E."/>
            <person name="Pendleton A.L."/>
            <person name="Shaikh M.A."/>
            <person name="Suttiyut T."/>
            <person name="Ogas R."/>
            <person name="Tomko P."/>
            <person name="Gavelis G."/>
            <person name="Widhalm J.R."/>
            <person name="Wisecaver J.H."/>
        </authorList>
    </citation>
    <scope>NUCLEOTIDE SEQUENCE</scope>
    <source>
        <strain evidence="2">ECLA1</strain>
    </source>
</reference>
<comment type="caution">
    <text evidence="2">The sequence shown here is derived from an EMBL/GenBank/DDBJ whole genome shotgun (WGS) entry which is preliminary data.</text>
</comment>
<evidence type="ECO:0000256" key="1">
    <source>
        <dbReference type="SAM" id="MobiDB-lite"/>
    </source>
</evidence>
<dbReference type="Proteomes" id="UP001283361">
    <property type="component" value="Unassembled WGS sequence"/>
</dbReference>